<dbReference type="Proteomes" id="UP000249300">
    <property type="component" value="Chromosome 1"/>
</dbReference>
<dbReference type="SUPFAM" id="SSF51735">
    <property type="entry name" value="NAD(P)-binding Rossmann-fold domains"/>
    <property type="match status" value="1"/>
</dbReference>
<evidence type="ECO:0000313" key="4">
    <source>
        <dbReference type="Proteomes" id="UP000249300"/>
    </source>
</evidence>
<feature type="domain" description="GFO/IDH/MocA-like oxidoreductase" evidence="2">
    <location>
        <begin position="144"/>
        <end position="267"/>
    </location>
</feature>
<dbReference type="GO" id="GO:0000166">
    <property type="term" value="F:nucleotide binding"/>
    <property type="evidence" value="ECO:0007669"/>
    <property type="project" value="InterPro"/>
</dbReference>
<dbReference type="KEGG" id="pcre:NCTC12858_00136"/>
<proteinExistence type="predicted"/>
<dbReference type="EC" id="1.1.1.18" evidence="3"/>
<dbReference type="Pfam" id="PF22725">
    <property type="entry name" value="GFO_IDH_MocA_C3"/>
    <property type="match status" value="1"/>
</dbReference>
<gene>
    <name evidence="3" type="primary">iolG</name>
    <name evidence="3" type="ORF">NCTC12858_00136</name>
</gene>
<dbReference type="PANTHER" id="PTHR43249:SF1">
    <property type="entry name" value="D-GLUCOSIDE 3-DEHYDROGENASE"/>
    <property type="match status" value="1"/>
</dbReference>
<keyword evidence="3" id="KW-0560">Oxidoreductase</keyword>
<dbReference type="RefSeq" id="WP_023935949.1">
    <property type="nucleotide sequence ID" value="NZ_FUXH01000005.1"/>
</dbReference>
<dbReference type="InterPro" id="IPR036291">
    <property type="entry name" value="NAD(P)-bd_dom_sf"/>
</dbReference>
<dbReference type="GO" id="GO:0050112">
    <property type="term" value="F:inositol 2-dehydrogenase (NAD+) activity"/>
    <property type="evidence" value="ECO:0007669"/>
    <property type="project" value="UniProtKB-EC"/>
</dbReference>
<dbReference type="Gene3D" id="3.30.360.10">
    <property type="entry name" value="Dihydrodipicolinate Reductase, domain 2"/>
    <property type="match status" value="1"/>
</dbReference>
<dbReference type="InterPro" id="IPR055170">
    <property type="entry name" value="GFO_IDH_MocA-like_dom"/>
</dbReference>
<evidence type="ECO:0000313" key="3">
    <source>
        <dbReference type="EMBL" id="SQH72325.1"/>
    </source>
</evidence>
<accession>A0A2X4PJ35</accession>
<name>A0A2X4PJ35_9PORP</name>
<dbReference type="AlphaFoldDB" id="A0A2X4PJ35"/>
<dbReference type="InterPro" id="IPR000683">
    <property type="entry name" value="Gfo/Idh/MocA-like_OxRdtase_N"/>
</dbReference>
<dbReference type="SUPFAM" id="SSF55347">
    <property type="entry name" value="Glyceraldehyde-3-phosphate dehydrogenase-like, C-terminal domain"/>
    <property type="match status" value="1"/>
</dbReference>
<sequence>MNQNMEPDCRGIVRFAIVGCGHIGKRHLEMVSRDPRGCVVALCDVRDRAELNLPEEAAQLPFFQSIEELLSSGLDIDVVSICTPNGLHGHMGCLALSAGYHVLIEKPIVLDLHEGELLREAATQSKRRIFGVLQNRYTPSSIWLKNLIGSGRLGKVYDVRMDCLWNRDERYYLPRNWHGTADMDGGTLFTQYSHFVDLLTWWFGPIDKLRFADFANYSHGNLIDFEDSGEVAFDFVSGAKGRLSYSTAVYGRNMEIALTVLSEKGCIRLGGAFLNEIQHCEVAGYQVPKMPVSAPGNQYGGYSGSAQNHHLVIRHVVASLLGEEAEVVGLEDGLGVVRTIQQIYDHPAYRSYSKKSGK</sequence>
<dbReference type="PANTHER" id="PTHR43249">
    <property type="entry name" value="UDP-N-ACETYL-2-AMINO-2-DEOXY-D-GLUCURONATE OXIDASE"/>
    <property type="match status" value="1"/>
</dbReference>
<evidence type="ECO:0000259" key="1">
    <source>
        <dbReference type="Pfam" id="PF01408"/>
    </source>
</evidence>
<dbReference type="InterPro" id="IPR052515">
    <property type="entry name" value="Gfo/Idh/MocA_Oxidoreductase"/>
</dbReference>
<keyword evidence="4" id="KW-1185">Reference proteome</keyword>
<dbReference type="Pfam" id="PF01408">
    <property type="entry name" value="GFO_IDH_MocA"/>
    <property type="match status" value="1"/>
</dbReference>
<dbReference type="Gene3D" id="3.40.50.720">
    <property type="entry name" value="NAD(P)-binding Rossmann-like Domain"/>
    <property type="match status" value="1"/>
</dbReference>
<organism evidence="3 4">
    <name type="scientific">Porphyromonas crevioricanis</name>
    <dbReference type="NCBI Taxonomy" id="393921"/>
    <lineage>
        <taxon>Bacteria</taxon>
        <taxon>Pseudomonadati</taxon>
        <taxon>Bacteroidota</taxon>
        <taxon>Bacteroidia</taxon>
        <taxon>Bacteroidales</taxon>
        <taxon>Porphyromonadaceae</taxon>
        <taxon>Porphyromonas</taxon>
    </lineage>
</organism>
<reference evidence="3 4" key="1">
    <citation type="submission" date="2018-06" db="EMBL/GenBank/DDBJ databases">
        <authorList>
            <consortium name="Pathogen Informatics"/>
            <person name="Doyle S."/>
        </authorList>
    </citation>
    <scope>NUCLEOTIDE SEQUENCE [LARGE SCALE GENOMIC DNA]</scope>
    <source>
        <strain evidence="3 4">NCTC12858</strain>
    </source>
</reference>
<feature type="domain" description="Gfo/Idh/MocA-like oxidoreductase N-terminal" evidence="1">
    <location>
        <begin position="13"/>
        <end position="129"/>
    </location>
</feature>
<protein>
    <submittedName>
        <fullName evidence="3">Inositol 2-dehydrogenase</fullName>
        <ecNumber evidence="3">1.1.1.18</ecNumber>
    </submittedName>
</protein>
<dbReference type="EMBL" id="LS483447">
    <property type="protein sequence ID" value="SQH72325.1"/>
    <property type="molecule type" value="Genomic_DNA"/>
</dbReference>
<evidence type="ECO:0000259" key="2">
    <source>
        <dbReference type="Pfam" id="PF22725"/>
    </source>
</evidence>